<keyword evidence="2" id="KW-0472">Membrane</keyword>
<feature type="transmembrane region" description="Helical" evidence="2">
    <location>
        <begin position="119"/>
        <end position="145"/>
    </location>
</feature>
<feature type="compositionally biased region" description="Basic and acidic residues" evidence="1">
    <location>
        <begin position="211"/>
        <end position="232"/>
    </location>
</feature>
<sequence length="511" mass="57343">MLMYWNNFFRRREQSVLIAAVAKILWNALILAICHATEAEEDINNESSEDSTENDSIDYDDIAGQDEWHADDPYMPTDDYIINEIMSSSDDEWDEKRAVTELNVTYEEEISRNRMREMLVYFVAGSVPMLGLAITAIVASTFLYYMRIERLMRQYAREGVEVNGLIIASYPDINDCVDNAGAVYTNNSYSMMTDDGSYQIAFQSESGSDVSEVHGTNEGKKSESVTEKEESRPMIGEVSAGSGSTQASTAKSFAPGSRKKGKAKSKRHVIIADGSVKISSMEVSKSKSRHRTWNTPIFRFRDNDKRAPLDNDVSVDEGSAASTMQLDCNTNTAPSQIKKLSLKKYLVLVEYDDVTFDDANNTASSRIIHKRLEVHVDDIQQTNASSNAIVKLHVLRDMPKSGYPSGDIFRSTRWQRRLPFIVYIMLGSSLVVCMAFVVKFMVPSTFFLVYGGVSLLLLPILYCFLQESFSEVIAKEYLKNGASLPSEVSRMSLDKQTIILSLQNGTSFCYV</sequence>
<accession>A0ABD3MH29</accession>
<feature type="region of interest" description="Disordered" evidence="1">
    <location>
        <begin position="208"/>
        <end position="266"/>
    </location>
</feature>
<feature type="transmembrane region" description="Helical" evidence="2">
    <location>
        <begin position="447"/>
        <end position="465"/>
    </location>
</feature>
<keyword evidence="4" id="KW-1185">Reference proteome</keyword>
<evidence type="ECO:0000313" key="4">
    <source>
        <dbReference type="Proteomes" id="UP001530293"/>
    </source>
</evidence>
<proteinExistence type="predicted"/>
<evidence type="ECO:0000256" key="1">
    <source>
        <dbReference type="SAM" id="MobiDB-lite"/>
    </source>
</evidence>
<dbReference type="Proteomes" id="UP001530293">
    <property type="component" value="Unassembled WGS sequence"/>
</dbReference>
<evidence type="ECO:0000256" key="2">
    <source>
        <dbReference type="SAM" id="Phobius"/>
    </source>
</evidence>
<name>A0ABD3MH29_9STRA</name>
<keyword evidence="2" id="KW-0812">Transmembrane</keyword>
<organism evidence="3 4">
    <name type="scientific">Discostella pseudostelligera</name>
    <dbReference type="NCBI Taxonomy" id="259834"/>
    <lineage>
        <taxon>Eukaryota</taxon>
        <taxon>Sar</taxon>
        <taxon>Stramenopiles</taxon>
        <taxon>Ochrophyta</taxon>
        <taxon>Bacillariophyta</taxon>
        <taxon>Coscinodiscophyceae</taxon>
        <taxon>Thalassiosirophycidae</taxon>
        <taxon>Stephanodiscales</taxon>
        <taxon>Stephanodiscaceae</taxon>
        <taxon>Discostella</taxon>
    </lineage>
</organism>
<gene>
    <name evidence="3" type="ORF">ACHAWU_002110</name>
</gene>
<feature type="transmembrane region" description="Helical" evidence="2">
    <location>
        <begin position="420"/>
        <end position="441"/>
    </location>
</feature>
<feature type="compositionally biased region" description="Low complexity" evidence="1">
    <location>
        <begin position="239"/>
        <end position="256"/>
    </location>
</feature>
<protein>
    <submittedName>
        <fullName evidence="3">Uncharacterized protein</fullName>
    </submittedName>
</protein>
<dbReference type="AlphaFoldDB" id="A0ABD3MH29"/>
<comment type="caution">
    <text evidence="3">The sequence shown here is derived from an EMBL/GenBank/DDBJ whole genome shotgun (WGS) entry which is preliminary data.</text>
</comment>
<keyword evidence="2" id="KW-1133">Transmembrane helix</keyword>
<reference evidence="3 4" key="1">
    <citation type="submission" date="2024-10" db="EMBL/GenBank/DDBJ databases">
        <title>Updated reference genomes for cyclostephanoid diatoms.</title>
        <authorList>
            <person name="Roberts W.R."/>
            <person name="Alverson A.J."/>
        </authorList>
    </citation>
    <scope>NUCLEOTIDE SEQUENCE [LARGE SCALE GENOMIC DNA]</scope>
    <source>
        <strain evidence="3 4">AJA232-27</strain>
    </source>
</reference>
<evidence type="ECO:0000313" key="3">
    <source>
        <dbReference type="EMBL" id="KAL3762014.1"/>
    </source>
</evidence>
<feature type="compositionally biased region" description="Basic residues" evidence="1">
    <location>
        <begin position="257"/>
        <end position="266"/>
    </location>
</feature>
<dbReference type="EMBL" id="JALLBG020000143">
    <property type="protein sequence ID" value="KAL3762014.1"/>
    <property type="molecule type" value="Genomic_DNA"/>
</dbReference>